<dbReference type="EMBL" id="VIFM01000167">
    <property type="protein sequence ID" value="TQF11848.1"/>
    <property type="molecule type" value="Genomic_DNA"/>
</dbReference>
<protein>
    <recommendedName>
        <fullName evidence="3">Pentapeptide repeat-containing protein</fullName>
    </recommendedName>
</protein>
<proteinExistence type="predicted"/>
<evidence type="ECO:0008006" key="3">
    <source>
        <dbReference type="Google" id="ProtNLM"/>
    </source>
</evidence>
<evidence type="ECO:0000313" key="1">
    <source>
        <dbReference type="EMBL" id="TQF11848.1"/>
    </source>
</evidence>
<keyword evidence="2" id="KW-1185">Reference proteome</keyword>
<reference evidence="1 2" key="1">
    <citation type="submission" date="2019-06" db="EMBL/GenBank/DDBJ databases">
        <authorList>
            <person name="Livingstone P."/>
            <person name="Whitworth D."/>
        </authorList>
    </citation>
    <scope>NUCLEOTIDE SEQUENCE [LARGE SCALE GENOMIC DNA]</scope>
    <source>
        <strain evidence="1 2">AM401</strain>
    </source>
</reference>
<evidence type="ECO:0000313" key="2">
    <source>
        <dbReference type="Proteomes" id="UP000315369"/>
    </source>
</evidence>
<name>A0A540WS60_9BACT</name>
<dbReference type="RefSeq" id="WP_141646406.1">
    <property type="nucleotide sequence ID" value="NZ_VIFM01000167.1"/>
</dbReference>
<gene>
    <name evidence="1" type="ORF">FJV41_32080</name>
</gene>
<accession>A0A540WS60</accession>
<comment type="caution">
    <text evidence="1">The sequence shown here is derived from an EMBL/GenBank/DDBJ whole genome shotgun (WGS) entry which is preliminary data.</text>
</comment>
<dbReference type="Proteomes" id="UP000315369">
    <property type="component" value="Unassembled WGS sequence"/>
</dbReference>
<dbReference type="OrthoDB" id="5523450at2"/>
<sequence length="203" mass="22790">MAQLNIENRVIENERIVLGREDIAFLGPNLTLRGCTVTIRVTARNLILIRPRLIDCVIEVKQELKNLRWYRAFLKGCRFTGTMSGNEFGRWPFEEEAEKALGGIEDCDFSGARLDACRFVDCDVDTLKLPSWPCFTFLDPTRRRQELLAAPWPGTSRITVETMVDSPPETAAVTYSAPAVAKRTGTTEEALLAVLQTLDGVRL</sequence>
<dbReference type="AlphaFoldDB" id="A0A540WS60"/>
<organism evidence="1 2">
    <name type="scientific">Myxococcus llanfairpwllgwyngyllgogerychwyrndrobwllllantysiliogogogochensis</name>
    <dbReference type="NCBI Taxonomy" id="2590453"/>
    <lineage>
        <taxon>Bacteria</taxon>
        <taxon>Pseudomonadati</taxon>
        <taxon>Myxococcota</taxon>
        <taxon>Myxococcia</taxon>
        <taxon>Myxococcales</taxon>
        <taxon>Cystobacterineae</taxon>
        <taxon>Myxococcaceae</taxon>
        <taxon>Myxococcus</taxon>
    </lineage>
</organism>